<dbReference type="HOGENOM" id="CLU_2054055_0_0_1"/>
<protein>
    <submittedName>
        <fullName evidence="1">AlNc14C322G10600 protein</fullName>
    </submittedName>
</protein>
<dbReference type="EMBL" id="FR824367">
    <property type="protein sequence ID" value="CCA25812.1"/>
    <property type="molecule type" value="Genomic_DNA"/>
</dbReference>
<gene>
    <name evidence="1" type="primary">AlNc14C322G10600</name>
    <name evidence="1" type="ORF">ALNC14_119560</name>
</gene>
<reference evidence="1" key="1">
    <citation type="journal article" date="2011" name="PLoS Biol.">
        <title>Gene gain and loss during evolution of obligate parasitism in the white rust pathogen of Arabidopsis thaliana.</title>
        <authorList>
            <person name="Kemen E."/>
            <person name="Gardiner A."/>
            <person name="Schultz-Larsen T."/>
            <person name="Kemen A.C."/>
            <person name="Balmuth A.L."/>
            <person name="Robert-Seilaniantz A."/>
            <person name="Bailey K."/>
            <person name="Holub E."/>
            <person name="Studholme D.J."/>
            <person name="Maclean D."/>
            <person name="Jones J.D."/>
        </authorList>
    </citation>
    <scope>NUCLEOTIDE SEQUENCE</scope>
</reference>
<sequence length="120" mass="13525">MQTATSDILQLRGILQVTEILINPDPNVLPHIFEQRVQQLLTFARDNNAVITDAMKQRLDKLATIVLGASKKRKETDLIYIARVHYALSLYSSPIYKALSPDQKYIVQVYGRPPPSSTST</sequence>
<name>F0WWI9_9STRA</name>
<dbReference type="AlphaFoldDB" id="F0WWI9"/>
<evidence type="ECO:0000313" key="1">
    <source>
        <dbReference type="EMBL" id="CCA25812.1"/>
    </source>
</evidence>
<reference evidence="1" key="2">
    <citation type="submission" date="2011-02" db="EMBL/GenBank/DDBJ databases">
        <authorList>
            <person name="MacLean D."/>
        </authorList>
    </citation>
    <scope>NUCLEOTIDE SEQUENCE</scope>
</reference>
<organism evidence="1">
    <name type="scientific">Albugo laibachii Nc14</name>
    <dbReference type="NCBI Taxonomy" id="890382"/>
    <lineage>
        <taxon>Eukaryota</taxon>
        <taxon>Sar</taxon>
        <taxon>Stramenopiles</taxon>
        <taxon>Oomycota</taxon>
        <taxon>Peronosporomycetes</taxon>
        <taxon>Albuginales</taxon>
        <taxon>Albuginaceae</taxon>
        <taxon>Albugo</taxon>
    </lineage>
</organism>
<accession>F0WWI9</accession>
<proteinExistence type="predicted"/>